<dbReference type="EMBL" id="JACIIV010000005">
    <property type="protein sequence ID" value="MBB6226762.1"/>
    <property type="molecule type" value="Genomic_DNA"/>
</dbReference>
<keyword evidence="1" id="KW-1133">Transmembrane helix</keyword>
<proteinExistence type="predicted"/>
<protein>
    <submittedName>
        <fullName evidence="2">Uncharacterized protein</fullName>
    </submittedName>
</protein>
<gene>
    <name evidence="2" type="ORF">FHS79_000920</name>
</gene>
<dbReference type="Proteomes" id="UP000538147">
    <property type="component" value="Unassembled WGS sequence"/>
</dbReference>
<organism evidence="2 3">
    <name type="scientific">Polymorphobacter multimanifer</name>
    <dbReference type="NCBI Taxonomy" id="1070431"/>
    <lineage>
        <taxon>Bacteria</taxon>
        <taxon>Pseudomonadati</taxon>
        <taxon>Pseudomonadota</taxon>
        <taxon>Alphaproteobacteria</taxon>
        <taxon>Sphingomonadales</taxon>
        <taxon>Sphingosinicellaceae</taxon>
        <taxon>Polymorphobacter</taxon>
    </lineage>
</organism>
<sequence length="155" mass="16869">MTLDEERAMVRKETLVSTLPNAVISALFVWLLFGGQPTVPLWGPAGLAVDLLPTTLMLTLMTTIGLTLLVRHRRRRGSPPAHGSNWLPRHPLLRGLMLGALMLVLFVPVSVALLALVWGADWSFATVLVFKIGYGVLLGWVVTPIVVRAALRDSG</sequence>
<keyword evidence="3" id="KW-1185">Reference proteome</keyword>
<evidence type="ECO:0000313" key="3">
    <source>
        <dbReference type="Proteomes" id="UP000538147"/>
    </source>
</evidence>
<name>A0A841LC96_9SPHN</name>
<evidence type="ECO:0000256" key="1">
    <source>
        <dbReference type="SAM" id="Phobius"/>
    </source>
</evidence>
<feature type="transmembrane region" description="Helical" evidence="1">
    <location>
        <begin position="15"/>
        <end position="33"/>
    </location>
</feature>
<feature type="transmembrane region" description="Helical" evidence="1">
    <location>
        <begin position="132"/>
        <end position="151"/>
    </location>
</feature>
<reference evidence="2 3" key="1">
    <citation type="submission" date="2020-08" db="EMBL/GenBank/DDBJ databases">
        <title>Genomic Encyclopedia of Type Strains, Phase IV (KMG-IV): sequencing the most valuable type-strain genomes for metagenomic binning, comparative biology and taxonomic classification.</title>
        <authorList>
            <person name="Goeker M."/>
        </authorList>
    </citation>
    <scope>NUCLEOTIDE SEQUENCE [LARGE SCALE GENOMIC DNA]</scope>
    <source>
        <strain evidence="2 3">DSM 102189</strain>
    </source>
</reference>
<keyword evidence="1" id="KW-0812">Transmembrane</keyword>
<comment type="caution">
    <text evidence="2">The sequence shown here is derived from an EMBL/GenBank/DDBJ whole genome shotgun (WGS) entry which is preliminary data.</text>
</comment>
<dbReference type="RefSeq" id="WP_184196063.1">
    <property type="nucleotide sequence ID" value="NZ_BMOX01000009.1"/>
</dbReference>
<accession>A0A841LC96</accession>
<feature type="transmembrane region" description="Helical" evidence="1">
    <location>
        <begin position="91"/>
        <end position="120"/>
    </location>
</feature>
<dbReference type="AlphaFoldDB" id="A0A841LC96"/>
<feature type="transmembrane region" description="Helical" evidence="1">
    <location>
        <begin position="45"/>
        <end position="70"/>
    </location>
</feature>
<keyword evidence="1" id="KW-0472">Membrane</keyword>
<evidence type="ECO:0000313" key="2">
    <source>
        <dbReference type="EMBL" id="MBB6226762.1"/>
    </source>
</evidence>